<feature type="domain" description="Peptidase S8/S53" evidence="1">
    <location>
        <begin position="28"/>
        <end position="191"/>
    </location>
</feature>
<dbReference type="EMBL" id="BARW01030772">
    <property type="protein sequence ID" value="GAJ09528.1"/>
    <property type="molecule type" value="Genomic_DNA"/>
</dbReference>
<proteinExistence type="predicted"/>
<sequence length="248" mass="27321">AIPFVISEGVEKTDADEWQTIISYRSTENVKVCILDLGFQGYNALLGSELPSSVKTRSFRADGDLYASAHGTACAEIVHDMAPDAELWLVNFSTDVEYHNAVSWIIDQGMADEDQKVDIISCSVGWLNSGAGNGTGLICEDVKNAYYNDIIWVSAAGNEAERHWEGAFRDPDADDWCNFEDPAQAEDEWFTFYAVAGTTYQVALNWDDWGTWMGSNYSYSEGNDYDLFLYDSGGLVIAASNNDQTAGA</sequence>
<feature type="non-terminal residue" evidence="2">
    <location>
        <position position="248"/>
    </location>
</feature>
<name>X1TW32_9ZZZZ</name>
<dbReference type="Pfam" id="PF00082">
    <property type="entry name" value="Peptidase_S8"/>
    <property type="match status" value="1"/>
</dbReference>
<evidence type="ECO:0000313" key="2">
    <source>
        <dbReference type="EMBL" id="GAJ09528.1"/>
    </source>
</evidence>
<dbReference type="InterPro" id="IPR036852">
    <property type="entry name" value="Peptidase_S8/S53_dom_sf"/>
</dbReference>
<accession>X1TW32</accession>
<dbReference type="InterPro" id="IPR000209">
    <property type="entry name" value="Peptidase_S8/S53_dom"/>
</dbReference>
<feature type="non-terminal residue" evidence="2">
    <location>
        <position position="1"/>
    </location>
</feature>
<evidence type="ECO:0000259" key="1">
    <source>
        <dbReference type="Pfam" id="PF00082"/>
    </source>
</evidence>
<protein>
    <recommendedName>
        <fullName evidence="1">Peptidase S8/S53 domain-containing protein</fullName>
    </recommendedName>
</protein>
<organism evidence="2">
    <name type="scientific">marine sediment metagenome</name>
    <dbReference type="NCBI Taxonomy" id="412755"/>
    <lineage>
        <taxon>unclassified sequences</taxon>
        <taxon>metagenomes</taxon>
        <taxon>ecological metagenomes</taxon>
    </lineage>
</organism>
<dbReference type="SUPFAM" id="SSF52743">
    <property type="entry name" value="Subtilisin-like"/>
    <property type="match status" value="1"/>
</dbReference>
<dbReference type="GO" id="GO:0004252">
    <property type="term" value="F:serine-type endopeptidase activity"/>
    <property type="evidence" value="ECO:0007669"/>
    <property type="project" value="InterPro"/>
</dbReference>
<gene>
    <name evidence="2" type="ORF">S12H4_49107</name>
</gene>
<dbReference type="Gene3D" id="3.40.50.200">
    <property type="entry name" value="Peptidase S8/S53 domain"/>
    <property type="match status" value="1"/>
</dbReference>
<dbReference type="AlphaFoldDB" id="X1TW32"/>
<dbReference type="GO" id="GO:0006508">
    <property type="term" value="P:proteolysis"/>
    <property type="evidence" value="ECO:0007669"/>
    <property type="project" value="InterPro"/>
</dbReference>
<reference evidence="2" key="1">
    <citation type="journal article" date="2014" name="Front. Microbiol.">
        <title>High frequency of phylogenetically diverse reductive dehalogenase-homologous genes in deep subseafloor sedimentary metagenomes.</title>
        <authorList>
            <person name="Kawai M."/>
            <person name="Futagami T."/>
            <person name="Toyoda A."/>
            <person name="Takaki Y."/>
            <person name="Nishi S."/>
            <person name="Hori S."/>
            <person name="Arai W."/>
            <person name="Tsubouchi T."/>
            <person name="Morono Y."/>
            <person name="Uchiyama I."/>
            <person name="Ito T."/>
            <person name="Fujiyama A."/>
            <person name="Inagaki F."/>
            <person name="Takami H."/>
        </authorList>
    </citation>
    <scope>NUCLEOTIDE SEQUENCE</scope>
    <source>
        <strain evidence="2">Expedition CK06-06</strain>
    </source>
</reference>
<comment type="caution">
    <text evidence="2">The sequence shown here is derived from an EMBL/GenBank/DDBJ whole genome shotgun (WGS) entry which is preliminary data.</text>
</comment>